<dbReference type="AlphaFoldDB" id="A0A6M5YNI4"/>
<name>A0A6M5YNI4_9BACT</name>
<dbReference type="Proteomes" id="UP000503447">
    <property type="component" value="Chromosome"/>
</dbReference>
<evidence type="ECO:0000313" key="2">
    <source>
        <dbReference type="Proteomes" id="UP000503447"/>
    </source>
</evidence>
<dbReference type="EMBL" id="CP053452">
    <property type="protein sequence ID" value="QJW94896.1"/>
    <property type="molecule type" value="Genomic_DNA"/>
</dbReference>
<protein>
    <submittedName>
        <fullName evidence="1">Uncharacterized protein</fullName>
    </submittedName>
</protein>
<sequence>MLKQDLWASELTKVFRFYQEGNRDNRMNEVREVPDGKPCYLHRIYGCLHIQNYTTRGGEKLRKSTADYDAVRQRESFAELMQAFDALRKWEEQP</sequence>
<accession>A0A6M5YNI4</accession>
<dbReference type="KEGG" id="ftj:FTUN_2422"/>
<keyword evidence="2" id="KW-1185">Reference proteome</keyword>
<proteinExistence type="predicted"/>
<evidence type="ECO:0000313" key="1">
    <source>
        <dbReference type="EMBL" id="QJW94896.1"/>
    </source>
</evidence>
<reference evidence="2" key="1">
    <citation type="submission" date="2020-05" db="EMBL/GenBank/DDBJ databases">
        <title>Frigoriglobus tundricola gen. nov., sp. nov., a psychrotolerant cellulolytic planctomycete of the family Gemmataceae with two divergent copies of 16S rRNA gene.</title>
        <authorList>
            <person name="Kulichevskaya I.S."/>
            <person name="Ivanova A.A."/>
            <person name="Naumoff D.G."/>
            <person name="Beletsky A.V."/>
            <person name="Rijpstra W.I.C."/>
            <person name="Sinninghe Damste J.S."/>
            <person name="Mardanov A.V."/>
            <person name="Ravin N.V."/>
            <person name="Dedysh S.N."/>
        </authorList>
    </citation>
    <scope>NUCLEOTIDE SEQUENCE [LARGE SCALE GENOMIC DNA]</scope>
    <source>
        <strain evidence="2">PL17</strain>
    </source>
</reference>
<gene>
    <name evidence="1" type="ORF">FTUN_2422</name>
</gene>
<organism evidence="1 2">
    <name type="scientific">Frigoriglobus tundricola</name>
    <dbReference type="NCBI Taxonomy" id="2774151"/>
    <lineage>
        <taxon>Bacteria</taxon>
        <taxon>Pseudomonadati</taxon>
        <taxon>Planctomycetota</taxon>
        <taxon>Planctomycetia</taxon>
        <taxon>Gemmatales</taxon>
        <taxon>Gemmataceae</taxon>
        <taxon>Frigoriglobus</taxon>
    </lineage>
</organism>